<evidence type="ECO:0000256" key="1">
    <source>
        <dbReference type="ARBA" id="ARBA00006479"/>
    </source>
</evidence>
<dbReference type="InterPro" id="IPR000600">
    <property type="entry name" value="ROK"/>
</dbReference>
<evidence type="ECO:0000313" key="3">
    <source>
        <dbReference type="Proteomes" id="UP001147700"/>
    </source>
</evidence>
<keyword evidence="3" id="KW-1185">Reference proteome</keyword>
<dbReference type="Gene3D" id="3.30.420.40">
    <property type="match status" value="2"/>
</dbReference>
<dbReference type="InterPro" id="IPR049874">
    <property type="entry name" value="ROK_cs"/>
</dbReference>
<dbReference type="EMBL" id="JAPCID010000014">
    <property type="protein sequence ID" value="MDA0138183.1"/>
    <property type="molecule type" value="Genomic_DNA"/>
</dbReference>
<dbReference type="SUPFAM" id="SSF53067">
    <property type="entry name" value="Actin-like ATPase domain"/>
    <property type="match status" value="1"/>
</dbReference>
<evidence type="ECO:0000313" key="2">
    <source>
        <dbReference type="EMBL" id="MDA0138183.1"/>
    </source>
</evidence>
<comment type="similarity">
    <text evidence="1">Belongs to the ROK (NagC/XylR) family.</text>
</comment>
<dbReference type="InterPro" id="IPR043129">
    <property type="entry name" value="ATPase_NBD"/>
</dbReference>
<dbReference type="Proteomes" id="UP001147700">
    <property type="component" value="Unassembled WGS sequence"/>
</dbReference>
<protein>
    <submittedName>
        <fullName evidence="2">ROK family protein</fullName>
    </submittedName>
</protein>
<comment type="caution">
    <text evidence="2">The sequence shown here is derived from an EMBL/GenBank/DDBJ whole genome shotgun (WGS) entry which is preliminary data.</text>
</comment>
<dbReference type="RefSeq" id="WP_202956420.1">
    <property type="nucleotide sequence ID" value="NZ_JAPCID010000014.1"/>
</dbReference>
<accession>A0ABT4RI33</accession>
<dbReference type="Pfam" id="PF00480">
    <property type="entry name" value="ROK"/>
    <property type="match status" value="1"/>
</dbReference>
<proteinExistence type="inferred from homology"/>
<name>A0ABT4RI33_9ACTN</name>
<dbReference type="PANTHER" id="PTHR18964">
    <property type="entry name" value="ROK (REPRESSOR, ORF, KINASE) FAMILY"/>
    <property type="match status" value="1"/>
</dbReference>
<dbReference type="PANTHER" id="PTHR18964:SF173">
    <property type="entry name" value="GLUCOKINASE"/>
    <property type="match status" value="1"/>
</dbReference>
<dbReference type="PROSITE" id="PS01125">
    <property type="entry name" value="ROK"/>
    <property type="match status" value="1"/>
</dbReference>
<reference evidence="2" key="1">
    <citation type="submission" date="2022-10" db="EMBL/GenBank/DDBJ databases">
        <title>The WGS of Solirubrobacter sp. CPCC 204708.</title>
        <authorList>
            <person name="Jiang Z."/>
        </authorList>
    </citation>
    <scope>NUCLEOTIDE SEQUENCE</scope>
    <source>
        <strain evidence="2">CPCC 204708</strain>
    </source>
</reference>
<sequence length="351" mass="36226">MAEGYVIGVDLGGTKLLAGAVGADLSVIHRTNRPVYGLSQDELVQMVADAVDEIRTAVGEIRAIGFGIPCTFDSRSGMAVQAVNVPLKDIAFGDVMAERLQMPVVVDNDANCHTVCESRLGVAKGATEVTLLTLGTGIGGGLLLRGEVYRGWIMGGAEMGHMIVDMDGRPCQGNCPNWGCLESVASGTALVREASLAVAKRPDTALGEALEEGRELTGPLITELATAGDPVARDAIETIGRALGVGIVNLVNTFNPQVVVIGGGVIAAGELLLEPAREVMRQRALSPAKDVVRVEAARFGPEAGMIGAGLLARDLLDGKPTGAIEAGVTRLAARDAASTRPAGSHSRESSS</sequence>
<organism evidence="2 3">
    <name type="scientific">Solirubrobacter deserti</name>
    <dbReference type="NCBI Taxonomy" id="2282478"/>
    <lineage>
        <taxon>Bacteria</taxon>
        <taxon>Bacillati</taxon>
        <taxon>Actinomycetota</taxon>
        <taxon>Thermoleophilia</taxon>
        <taxon>Solirubrobacterales</taxon>
        <taxon>Solirubrobacteraceae</taxon>
        <taxon>Solirubrobacter</taxon>
    </lineage>
</organism>
<gene>
    <name evidence="2" type="ORF">OJ962_11790</name>
</gene>